<keyword evidence="3" id="KW-0547">Nucleotide-binding</keyword>
<evidence type="ECO:0000259" key="5">
    <source>
        <dbReference type="PROSITE" id="PS50893"/>
    </source>
</evidence>
<dbReference type="PROSITE" id="PS50893">
    <property type="entry name" value="ABC_TRANSPORTER_2"/>
    <property type="match status" value="1"/>
</dbReference>
<comment type="caution">
    <text evidence="6">The sequence shown here is derived from an EMBL/GenBank/DDBJ whole genome shotgun (WGS) entry which is preliminary data.</text>
</comment>
<feature type="domain" description="ABC transporter" evidence="5">
    <location>
        <begin position="24"/>
        <end position="275"/>
    </location>
</feature>
<sequence>MGLAGYPDPSGHTGIPASAQGPVLEVEHLVKQYPGAAEPVLNDVSFRIPKGKVFVVLGPSGSGKSTLLRTIAGLEPIQGGRILLDGETVEAGSPGKGGKAPGGSRIPGSRSADLRTRIGMVFQSYDLFPNKTVLDNVILAPVLVQKRTRDEARQEALELLARVGLADRKDAWPNELSGGQRQRVAICRALILHPEIMLFDEVTAALDPEMVREVLQVILELADQGLTMMIVTHEMAFARGIADHIVLLDGGRLVEESDDPERFFTNPATDRARQFLSTFTYERRRGDGNGGADR</sequence>
<evidence type="ECO:0000256" key="4">
    <source>
        <dbReference type="ARBA" id="ARBA00022840"/>
    </source>
</evidence>
<reference evidence="6 7" key="1">
    <citation type="submission" date="2014-12" db="EMBL/GenBank/DDBJ databases">
        <title>Comparative genomics of the lactic acid bacteria isolated from the honey bee gut.</title>
        <authorList>
            <person name="Ellegaard K.M."/>
            <person name="Tamarit D."/>
            <person name="Javelind E."/>
            <person name="Olofsson T."/>
            <person name="Andersson S.G."/>
            <person name="Vasquez A."/>
        </authorList>
    </citation>
    <scope>NUCLEOTIDE SEQUENCE [LARGE SCALE GENOMIC DNA]</scope>
    <source>
        <strain evidence="6 7">Bma6</strain>
    </source>
</reference>
<dbReference type="EMBL" id="JXBX01000010">
    <property type="protein sequence ID" value="KJY52768.1"/>
    <property type="molecule type" value="Genomic_DNA"/>
</dbReference>
<dbReference type="InterPro" id="IPR030679">
    <property type="entry name" value="ABC_ATPase_HisP-typ"/>
</dbReference>
<dbReference type="InterPro" id="IPR017871">
    <property type="entry name" value="ABC_transporter-like_CS"/>
</dbReference>
<dbReference type="SMART" id="SM00382">
    <property type="entry name" value="AAA"/>
    <property type="match status" value="1"/>
</dbReference>
<name>A0ABD4AC41_9BIFI</name>
<keyword evidence="2" id="KW-0813">Transport</keyword>
<dbReference type="PROSITE" id="PS00211">
    <property type="entry name" value="ABC_TRANSPORTER_1"/>
    <property type="match status" value="1"/>
</dbReference>
<evidence type="ECO:0000313" key="6">
    <source>
        <dbReference type="EMBL" id="KJY52768.1"/>
    </source>
</evidence>
<evidence type="ECO:0000256" key="2">
    <source>
        <dbReference type="ARBA" id="ARBA00022448"/>
    </source>
</evidence>
<evidence type="ECO:0000256" key="1">
    <source>
        <dbReference type="ARBA" id="ARBA00005417"/>
    </source>
</evidence>
<comment type="similarity">
    <text evidence="1">Belongs to the ABC transporter superfamily.</text>
</comment>
<dbReference type="PANTHER" id="PTHR43166">
    <property type="entry name" value="AMINO ACID IMPORT ATP-BINDING PROTEIN"/>
    <property type="match status" value="1"/>
</dbReference>
<dbReference type="InterPro" id="IPR003439">
    <property type="entry name" value="ABC_transporter-like_ATP-bd"/>
</dbReference>
<gene>
    <name evidence="6" type="ORF">JF68_12190</name>
</gene>
<dbReference type="PIRSF" id="PIRSF039085">
    <property type="entry name" value="ABC_ATPase_HisP"/>
    <property type="match status" value="1"/>
</dbReference>
<keyword evidence="4" id="KW-0067">ATP-binding</keyword>
<dbReference type="InterPro" id="IPR050086">
    <property type="entry name" value="MetN_ABC_transporter-like"/>
</dbReference>
<dbReference type="InterPro" id="IPR027417">
    <property type="entry name" value="P-loop_NTPase"/>
</dbReference>
<dbReference type="PANTHER" id="PTHR43166:SF4">
    <property type="entry name" value="PHOSPHONATES IMPORT ATP-BINDING PROTEIN PHNC"/>
    <property type="match status" value="1"/>
</dbReference>
<evidence type="ECO:0000256" key="3">
    <source>
        <dbReference type="ARBA" id="ARBA00022741"/>
    </source>
</evidence>
<dbReference type="RefSeq" id="WP_045921903.1">
    <property type="nucleotide sequence ID" value="NZ_KQ033865.1"/>
</dbReference>
<accession>A0ABD4AC41</accession>
<dbReference type="Pfam" id="PF00005">
    <property type="entry name" value="ABC_tran"/>
    <property type="match status" value="1"/>
</dbReference>
<dbReference type="GO" id="GO:0005524">
    <property type="term" value="F:ATP binding"/>
    <property type="evidence" value="ECO:0007669"/>
    <property type="project" value="UniProtKB-KW"/>
</dbReference>
<dbReference type="Proteomes" id="UP000033652">
    <property type="component" value="Unassembled WGS sequence"/>
</dbReference>
<dbReference type="AlphaFoldDB" id="A0ABD4AC41"/>
<protein>
    <submittedName>
        <fullName evidence="6">ABC transporter, ATP binding protein, putative General L-amino acid porter</fullName>
    </submittedName>
</protein>
<evidence type="ECO:0000313" key="7">
    <source>
        <dbReference type="Proteomes" id="UP000033652"/>
    </source>
</evidence>
<organism evidence="6 7">
    <name type="scientific">Bifidobacterium coryneforme</name>
    <dbReference type="NCBI Taxonomy" id="1687"/>
    <lineage>
        <taxon>Bacteria</taxon>
        <taxon>Bacillati</taxon>
        <taxon>Actinomycetota</taxon>
        <taxon>Actinomycetes</taxon>
        <taxon>Bifidobacteriales</taxon>
        <taxon>Bifidobacteriaceae</taxon>
        <taxon>Bifidobacterium</taxon>
    </lineage>
</organism>
<dbReference type="SUPFAM" id="SSF52540">
    <property type="entry name" value="P-loop containing nucleoside triphosphate hydrolases"/>
    <property type="match status" value="1"/>
</dbReference>
<dbReference type="InterPro" id="IPR003593">
    <property type="entry name" value="AAA+_ATPase"/>
</dbReference>
<dbReference type="Gene3D" id="3.40.50.300">
    <property type="entry name" value="P-loop containing nucleotide triphosphate hydrolases"/>
    <property type="match status" value="1"/>
</dbReference>
<proteinExistence type="inferred from homology"/>